<keyword evidence="2" id="KW-0472">Membrane</keyword>
<evidence type="ECO:0000256" key="1">
    <source>
        <dbReference type="SAM" id="MobiDB-lite"/>
    </source>
</evidence>
<proteinExistence type="predicted"/>
<feature type="region of interest" description="Disordered" evidence="1">
    <location>
        <begin position="158"/>
        <end position="197"/>
    </location>
</feature>
<comment type="caution">
    <text evidence="3">The sequence shown here is derived from an EMBL/GenBank/DDBJ whole genome shotgun (WGS) entry which is preliminary data.</text>
</comment>
<feature type="compositionally biased region" description="Basic and acidic residues" evidence="1">
    <location>
        <begin position="161"/>
        <end position="175"/>
    </location>
</feature>
<evidence type="ECO:0000313" key="4">
    <source>
        <dbReference type="Proteomes" id="UP001586593"/>
    </source>
</evidence>
<accession>A0ABR3V580</accession>
<dbReference type="Proteomes" id="UP001586593">
    <property type="component" value="Unassembled WGS sequence"/>
</dbReference>
<keyword evidence="4" id="KW-1185">Reference proteome</keyword>
<keyword evidence="2" id="KW-0812">Transmembrane</keyword>
<name>A0ABR3V580_9PEZI</name>
<feature type="compositionally biased region" description="Basic and acidic residues" evidence="1">
    <location>
        <begin position="184"/>
        <end position="197"/>
    </location>
</feature>
<evidence type="ECO:0000256" key="2">
    <source>
        <dbReference type="SAM" id="Phobius"/>
    </source>
</evidence>
<dbReference type="EMBL" id="JAZHXJ010002743">
    <property type="protein sequence ID" value="KAL1836919.1"/>
    <property type="molecule type" value="Genomic_DNA"/>
</dbReference>
<keyword evidence="2" id="KW-1133">Transmembrane helix</keyword>
<reference evidence="3 4" key="1">
    <citation type="journal article" date="2024" name="Commun. Biol.">
        <title>Comparative genomic analysis of thermophilic fungi reveals convergent evolutionary adaptations and gene losses.</title>
        <authorList>
            <person name="Steindorff A.S."/>
            <person name="Aguilar-Pontes M.V."/>
            <person name="Robinson A.J."/>
            <person name="Andreopoulos B."/>
            <person name="LaButti K."/>
            <person name="Kuo A."/>
            <person name="Mondo S."/>
            <person name="Riley R."/>
            <person name="Otillar R."/>
            <person name="Haridas S."/>
            <person name="Lipzen A."/>
            <person name="Grimwood J."/>
            <person name="Schmutz J."/>
            <person name="Clum A."/>
            <person name="Reid I.D."/>
            <person name="Moisan M.C."/>
            <person name="Butler G."/>
            <person name="Nguyen T.T.M."/>
            <person name="Dewar K."/>
            <person name="Conant G."/>
            <person name="Drula E."/>
            <person name="Henrissat B."/>
            <person name="Hansel C."/>
            <person name="Singer S."/>
            <person name="Hutchinson M.I."/>
            <person name="de Vries R.P."/>
            <person name="Natvig D.O."/>
            <person name="Powell A.J."/>
            <person name="Tsang A."/>
            <person name="Grigoriev I.V."/>
        </authorList>
    </citation>
    <scope>NUCLEOTIDE SEQUENCE [LARGE SCALE GENOMIC DNA]</scope>
    <source>
        <strain evidence="3 4">ATCC 24622</strain>
    </source>
</reference>
<sequence>MSDPGGYSWRHGRTREQMLKADATGPSVPLIMGKADEANQIQLGSRWDRSASPDCGGASSRASRRTSASSWRSCGRWSSMGRLLFVFFLLLLLPLASHPPPSLVILHARLSRLERKTRLPRQHEARGRFNQLLPTWSEAQAGQALEVRRSCLRKVGGVWGQKKEERKKERKEKGSVSRARSRGGGREGGRERTRSTF</sequence>
<feature type="transmembrane region" description="Helical" evidence="2">
    <location>
        <begin position="83"/>
        <end position="106"/>
    </location>
</feature>
<protein>
    <submittedName>
        <fullName evidence="3">Uncharacterized protein</fullName>
    </submittedName>
</protein>
<evidence type="ECO:0000313" key="3">
    <source>
        <dbReference type="EMBL" id="KAL1836919.1"/>
    </source>
</evidence>
<gene>
    <name evidence="3" type="ORF">VTK73DRAFT_4880</name>
</gene>
<organism evidence="3 4">
    <name type="scientific">Phialemonium thermophilum</name>
    <dbReference type="NCBI Taxonomy" id="223376"/>
    <lineage>
        <taxon>Eukaryota</taxon>
        <taxon>Fungi</taxon>
        <taxon>Dikarya</taxon>
        <taxon>Ascomycota</taxon>
        <taxon>Pezizomycotina</taxon>
        <taxon>Sordariomycetes</taxon>
        <taxon>Sordariomycetidae</taxon>
        <taxon>Cephalothecales</taxon>
        <taxon>Cephalothecaceae</taxon>
        <taxon>Phialemonium</taxon>
    </lineage>
</organism>